<proteinExistence type="predicted"/>
<protein>
    <submittedName>
        <fullName evidence="2">FMN-binding protein</fullName>
    </submittedName>
</protein>
<organism evidence="2">
    <name type="scientific">Eiseniibacteriota bacterium</name>
    <dbReference type="NCBI Taxonomy" id="2212470"/>
    <lineage>
        <taxon>Bacteria</taxon>
        <taxon>Candidatus Eiseniibacteriota</taxon>
    </lineage>
</organism>
<gene>
    <name evidence="2" type="ORF">ENO08_05790</name>
</gene>
<dbReference type="EMBL" id="DSEC01000408">
    <property type="protein sequence ID" value="HER43953.1"/>
    <property type="molecule type" value="Genomic_DNA"/>
</dbReference>
<dbReference type="AlphaFoldDB" id="A0A7V2F3X1"/>
<dbReference type="Proteomes" id="UP000886069">
    <property type="component" value="Unassembled WGS sequence"/>
</dbReference>
<dbReference type="GO" id="GO:0016020">
    <property type="term" value="C:membrane"/>
    <property type="evidence" value="ECO:0007669"/>
    <property type="project" value="InterPro"/>
</dbReference>
<dbReference type="InterPro" id="IPR007329">
    <property type="entry name" value="FMN-bd"/>
</dbReference>
<reference evidence="2" key="1">
    <citation type="journal article" date="2020" name="mSystems">
        <title>Genome- and Community-Level Interaction Insights into Carbon Utilization and Element Cycling Functions of Hydrothermarchaeota in Hydrothermal Sediment.</title>
        <authorList>
            <person name="Zhou Z."/>
            <person name="Liu Y."/>
            <person name="Xu W."/>
            <person name="Pan J."/>
            <person name="Luo Z.H."/>
            <person name="Li M."/>
        </authorList>
    </citation>
    <scope>NUCLEOTIDE SEQUENCE [LARGE SCALE GENOMIC DNA]</scope>
    <source>
        <strain evidence="2">SpSt-1233</strain>
    </source>
</reference>
<sequence>YEGKSLHDPEIWDVMKDGGTFKQITGATISSRAVTHCVARALEFFAANRTEILGLGEPAAGAAAGSGGVEQ</sequence>
<evidence type="ECO:0000313" key="2">
    <source>
        <dbReference type="EMBL" id="HER43953.1"/>
    </source>
</evidence>
<feature type="non-terminal residue" evidence="2">
    <location>
        <position position="1"/>
    </location>
</feature>
<feature type="domain" description="FMN-binding" evidence="1">
    <location>
        <begin position="14"/>
        <end position="43"/>
    </location>
</feature>
<accession>A0A7V2F3X1</accession>
<dbReference type="GO" id="GO:0010181">
    <property type="term" value="F:FMN binding"/>
    <property type="evidence" value="ECO:0007669"/>
    <property type="project" value="InterPro"/>
</dbReference>
<name>A0A7V2F3X1_UNCEI</name>
<comment type="caution">
    <text evidence="2">The sequence shown here is derived from an EMBL/GenBank/DDBJ whole genome shotgun (WGS) entry which is preliminary data.</text>
</comment>
<evidence type="ECO:0000259" key="1">
    <source>
        <dbReference type="Pfam" id="PF04205"/>
    </source>
</evidence>
<dbReference type="Pfam" id="PF04205">
    <property type="entry name" value="FMN_bind"/>
    <property type="match status" value="1"/>
</dbReference>